<dbReference type="STRING" id="279238.Saro_3022"/>
<evidence type="ECO:0000313" key="2">
    <source>
        <dbReference type="EMBL" id="ABD27457.1"/>
    </source>
</evidence>
<dbReference type="InterPro" id="IPR059222">
    <property type="entry name" value="NGO0469-like"/>
</dbReference>
<dbReference type="AlphaFoldDB" id="Q2G3W6"/>
<dbReference type="NCBIfam" id="NF046043">
    <property type="entry name" value="rep_init_NGO0469"/>
    <property type="match status" value="1"/>
</dbReference>
<evidence type="ECO:0000256" key="1">
    <source>
        <dbReference type="SAM" id="MobiDB-lite"/>
    </source>
</evidence>
<feature type="region of interest" description="Disordered" evidence="1">
    <location>
        <begin position="183"/>
        <end position="208"/>
    </location>
</feature>
<dbReference type="HOGENOM" id="CLU_105841_0_0_5"/>
<dbReference type="eggNOG" id="ENOG5032ZQ9">
    <property type="taxonomic scope" value="Bacteria"/>
</dbReference>
<sequence>MAIMATDTGGGGDFSPVPPGTHFAVCDQVVDLGKQKSEFQGEVKVQHKVYIRWQIPAERVEWEHDGKKHEGPAVIGKTYTLSLSDKANLRKDLQAWRSKPFTPDELRGFDIAKLLGAPATITITHTEKDGKTYANVASLGSIPKGMPKPEAEGELLIYDADNMGTFDKLSKRMQERIRAQIVDTGKTEAGDPDAWRSGGEDLDDDIPF</sequence>
<dbReference type="RefSeq" id="WP_011446661.1">
    <property type="nucleotide sequence ID" value="NC_007794.1"/>
</dbReference>
<evidence type="ECO:0000313" key="3">
    <source>
        <dbReference type="Proteomes" id="UP000009134"/>
    </source>
</evidence>
<dbReference type="Proteomes" id="UP000009134">
    <property type="component" value="Chromosome"/>
</dbReference>
<name>Q2G3W6_NOVAD</name>
<protein>
    <submittedName>
        <fullName evidence="2">Uncharacterized protein</fullName>
    </submittedName>
</protein>
<organism evidence="2 3">
    <name type="scientific">Novosphingobium aromaticivorans (strain ATCC 700278 / DSM 12444 / CCUG 56034 / CIP 105152 / NBRC 16084 / F199)</name>
    <dbReference type="NCBI Taxonomy" id="279238"/>
    <lineage>
        <taxon>Bacteria</taxon>
        <taxon>Pseudomonadati</taxon>
        <taxon>Pseudomonadota</taxon>
        <taxon>Alphaproteobacteria</taxon>
        <taxon>Sphingomonadales</taxon>
        <taxon>Sphingomonadaceae</taxon>
        <taxon>Novosphingobium</taxon>
    </lineage>
</organism>
<proteinExistence type="predicted"/>
<keyword evidence="3" id="KW-1185">Reference proteome</keyword>
<accession>Q2G3W6</accession>
<gene>
    <name evidence="2" type="ordered locus">Saro_3022</name>
</gene>
<dbReference type="KEGG" id="nar:Saro_3022"/>
<dbReference type="EMBL" id="CP000248">
    <property type="protein sequence ID" value="ABD27457.1"/>
    <property type="molecule type" value="Genomic_DNA"/>
</dbReference>
<reference evidence="3" key="1">
    <citation type="submission" date="2006-01" db="EMBL/GenBank/DDBJ databases">
        <title>Complete sequence of Novosphingobium aromaticivorans DSM 12444.</title>
        <authorList>
            <consortium name="US DOE Joint Genome Institute"/>
            <person name="Copeland A."/>
            <person name="Lucas S."/>
            <person name="Lapidus A."/>
            <person name="Barry K."/>
            <person name="Detter J.C."/>
            <person name="Glavina T."/>
            <person name="Hammon N."/>
            <person name="Israni S."/>
            <person name="Pitluck S."/>
            <person name="Chain P."/>
            <person name="Malfatti S."/>
            <person name="Shin M."/>
            <person name="Vergez L."/>
            <person name="Schmutz J."/>
            <person name="Larimer F."/>
            <person name="Land M."/>
            <person name="Kyrpides N."/>
            <person name="Ivanova N."/>
            <person name="Fredrickson J."/>
            <person name="Balkwill D."/>
            <person name="Romine M.F."/>
            <person name="Richardson P."/>
        </authorList>
    </citation>
    <scope>NUCLEOTIDE SEQUENCE [LARGE SCALE GENOMIC DNA]</scope>
    <source>
        <strain evidence="3">ATCC 700278 / DSM 12444 / CCUG 56034 / CIP 105152 / NBRC 16084 / F199</strain>
    </source>
</reference>